<keyword evidence="3" id="KW-1185">Reference proteome</keyword>
<evidence type="ECO:0000259" key="1">
    <source>
        <dbReference type="Pfam" id="PF12697"/>
    </source>
</evidence>
<name>A0A9P4QTC0_9PLEO</name>
<dbReference type="Pfam" id="PF12697">
    <property type="entry name" value="Abhydrolase_6"/>
    <property type="match status" value="1"/>
</dbReference>
<dbReference type="InterPro" id="IPR052897">
    <property type="entry name" value="Sec-Metab_Biosynth_Hydrolase"/>
</dbReference>
<gene>
    <name evidence="2" type="ORF">EJ04DRAFT_585515</name>
</gene>
<dbReference type="EMBL" id="ML996214">
    <property type="protein sequence ID" value="KAF2730566.1"/>
    <property type="molecule type" value="Genomic_DNA"/>
</dbReference>
<evidence type="ECO:0000313" key="2">
    <source>
        <dbReference type="EMBL" id="KAF2730566.1"/>
    </source>
</evidence>
<organism evidence="2 3">
    <name type="scientific">Polyplosphaeria fusca</name>
    <dbReference type="NCBI Taxonomy" id="682080"/>
    <lineage>
        <taxon>Eukaryota</taxon>
        <taxon>Fungi</taxon>
        <taxon>Dikarya</taxon>
        <taxon>Ascomycota</taxon>
        <taxon>Pezizomycotina</taxon>
        <taxon>Dothideomycetes</taxon>
        <taxon>Pleosporomycetidae</taxon>
        <taxon>Pleosporales</taxon>
        <taxon>Tetraplosphaeriaceae</taxon>
        <taxon>Polyplosphaeria</taxon>
    </lineage>
</organism>
<evidence type="ECO:0000313" key="3">
    <source>
        <dbReference type="Proteomes" id="UP000799444"/>
    </source>
</evidence>
<comment type="caution">
    <text evidence="2">The sequence shown here is derived from an EMBL/GenBank/DDBJ whole genome shotgun (WGS) entry which is preliminary data.</text>
</comment>
<dbReference type="PANTHER" id="PTHR37017">
    <property type="entry name" value="AB HYDROLASE-1 DOMAIN-CONTAINING PROTEIN-RELATED"/>
    <property type="match status" value="1"/>
</dbReference>
<dbReference type="InterPro" id="IPR029058">
    <property type="entry name" value="AB_hydrolase_fold"/>
</dbReference>
<feature type="domain" description="AB hydrolase-1" evidence="1">
    <location>
        <begin position="8"/>
        <end position="256"/>
    </location>
</feature>
<proteinExistence type="predicted"/>
<protein>
    <submittedName>
        <fullName evidence="2">Alpha/beta-hydrolase</fullName>
    </submittedName>
</protein>
<dbReference type="SUPFAM" id="SSF53474">
    <property type="entry name" value="alpha/beta-Hydrolases"/>
    <property type="match status" value="1"/>
</dbReference>
<dbReference type="AlphaFoldDB" id="A0A9P4QTC0"/>
<reference evidence="2" key="1">
    <citation type="journal article" date="2020" name="Stud. Mycol.">
        <title>101 Dothideomycetes genomes: a test case for predicting lifestyles and emergence of pathogens.</title>
        <authorList>
            <person name="Haridas S."/>
            <person name="Albert R."/>
            <person name="Binder M."/>
            <person name="Bloem J."/>
            <person name="Labutti K."/>
            <person name="Salamov A."/>
            <person name="Andreopoulos B."/>
            <person name="Baker S."/>
            <person name="Barry K."/>
            <person name="Bills G."/>
            <person name="Bluhm B."/>
            <person name="Cannon C."/>
            <person name="Castanera R."/>
            <person name="Culley D."/>
            <person name="Daum C."/>
            <person name="Ezra D."/>
            <person name="Gonzalez J."/>
            <person name="Henrissat B."/>
            <person name="Kuo A."/>
            <person name="Liang C."/>
            <person name="Lipzen A."/>
            <person name="Lutzoni F."/>
            <person name="Magnuson J."/>
            <person name="Mondo S."/>
            <person name="Nolan M."/>
            <person name="Ohm R."/>
            <person name="Pangilinan J."/>
            <person name="Park H.-J."/>
            <person name="Ramirez L."/>
            <person name="Alfaro M."/>
            <person name="Sun H."/>
            <person name="Tritt A."/>
            <person name="Yoshinaga Y."/>
            <person name="Zwiers L.-H."/>
            <person name="Turgeon B."/>
            <person name="Goodwin S."/>
            <person name="Spatafora J."/>
            <person name="Crous P."/>
            <person name="Grigoriev I."/>
        </authorList>
    </citation>
    <scope>NUCLEOTIDE SEQUENCE</scope>
    <source>
        <strain evidence="2">CBS 125425</strain>
    </source>
</reference>
<dbReference type="InterPro" id="IPR000073">
    <property type="entry name" value="AB_hydrolase_1"/>
</dbReference>
<dbReference type="Proteomes" id="UP000799444">
    <property type="component" value="Unassembled WGS sequence"/>
</dbReference>
<dbReference type="OrthoDB" id="1263307at2759"/>
<accession>A0A9P4QTC0</accession>
<dbReference type="Gene3D" id="3.40.50.1820">
    <property type="entry name" value="alpha/beta hydrolase"/>
    <property type="match status" value="1"/>
</dbReference>
<sequence length="264" mass="28728">MPAPRPTIVLLHGGWHKPAHYSKLISALKNEGYEVHSPSLPSMNGSRPPNADLTTDTQLVRGYIESLVEAGRTVLVLMHSYGGVVGTNALYGLGRETRSKQGKAGGIAHLIYMCAYALPEGECLISKVKDMGHEALLDVVFDWSSDMLVTHRDPKAGFIGTDFSGTETAVSEAEAKDYVDSLLTWNGKTWHQPSTHAAWREIPVTYLKATKDVTVPLDYQVSMIDLMRKEGTDVKVVEVATGHSPHMTMVKEVVAAVNEDAASV</sequence>
<dbReference type="PANTHER" id="PTHR37017:SF10">
    <property type="entry name" value="AB HYDROLASE-1 DOMAIN-CONTAINING PROTEIN"/>
    <property type="match status" value="1"/>
</dbReference>